<dbReference type="PATRIC" id="fig|1705561.3.peg.1428"/>
<proteinExistence type="predicted"/>
<evidence type="ECO:0008006" key="3">
    <source>
        <dbReference type="Google" id="ProtNLM"/>
    </source>
</evidence>
<sequence length="138" mass="16395">MRSDFIELVEESDERYKCYVLKNTVQIFKQSIKDGDLNDVRIYISSTIQLDAITDIVESYLHWFTECEAVFRKYYENELREQVHKDWFNEIEVYRVDITFNSKEDYGATIACGDNVLQGHIMVIDFDREHIQAIHLNG</sequence>
<dbReference type="EMBL" id="LITU01000050">
    <property type="protein sequence ID" value="KOY16812.1"/>
    <property type="molecule type" value="Genomic_DNA"/>
</dbReference>
<gene>
    <name evidence="1" type="ORF">AMS66_07985</name>
</gene>
<organism evidence="1 2">
    <name type="scientific">Paenibacillus xylanivorans</name>
    <dbReference type="NCBI Taxonomy" id="1705561"/>
    <lineage>
        <taxon>Bacteria</taxon>
        <taxon>Bacillati</taxon>
        <taxon>Bacillota</taxon>
        <taxon>Bacilli</taxon>
        <taxon>Bacillales</taxon>
        <taxon>Paenibacillaceae</taxon>
        <taxon>Paenibacillus</taxon>
    </lineage>
</organism>
<name>A0A0M9BRS5_9BACL</name>
<dbReference type="AlphaFoldDB" id="A0A0M9BRS5"/>
<keyword evidence="2" id="KW-1185">Reference proteome</keyword>
<reference evidence="1 2" key="1">
    <citation type="submission" date="2015-08" db="EMBL/GenBank/DDBJ databases">
        <title>Draft genome sequence of cellulolytic and xylanolytic Paenibacillus sp. A59, isolated from a decaying forest soil from Patagonia, Argentina.</title>
        <authorList>
            <person name="Ghio S."/>
            <person name="Caceres A.M."/>
            <person name="Talia P."/>
            <person name="Grasso D."/>
            <person name="Campos E."/>
        </authorList>
    </citation>
    <scope>NUCLEOTIDE SEQUENCE [LARGE SCALE GENOMIC DNA]</scope>
    <source>
        <strain evidence="1 2">A59</strain>
    </source>
</reference>
<dbReference type="Proteomes" id="UP000037688">
    <property type="component" value="Unassembled WGS sequence"/>
</dbReference>
<comment type="caution">
    <text evidence="1">The sequence shown here is derived from an EMBL/GenBank/DDBJ whole genome shotgun (WGS) entry which is preliminary data.</text>
</comment>
<dbReference type="RefSeq" id="WP_053780290.1">
    <property type="nucleotide sequence ID" value="NZ_LITU01000050.1"/>
</dbReference>
<protein>
    <recommendedName>
        <fullName evidence="3">DUF2262 domain-containing protein</fullName>
    </recommendedName>
</protein>
<accession>A0A0M9BRS5</accession>
<dbReference type="OrthoDB" id="307641at2"/>
<evidence type="ECO:0000313" key="2">
    <source>
        <dbReference type="Proteomes" id="UP000037688"/>
    </source>
</evidence>
<evidence type="ECO:0000313" key="1">
    <source>
        <dbReference type="EMBL" id="KOY16812.1"/>
    </source>
</evidence>